<keyword evidence="5" id="KW-1185">Reference proteome</keyword>
<evidence type="ECO:0000259" key="1">
    <source>
        <dbReference type="Pfam" id="PF03028"/>
    </source>
</evidence>
<proteinExistence type="predicted"/>
<dbReference type="FunFam" id="1.10.8.720:FF:000001">
    <property type="entry name" value="dynein heavy chain 7, axonemal"/>
    <property type="match status" value="1"/>
</dbReference>
<dbReference type="Gene3D" id="1.20.1270.280">
    <property type="match status" value="1"/>
</dbReference>
<dbReference type="GO" id="GO:0008569">
    <property type="term" value="F:minus-end-directed microtubule motor activity"/>
    <property type="evidence" value="ECO:0007669"/>
    <property type="project" value="InterPro"/>
</dbReference>
<dbReference type="InterPro" id="IPR027417">
    <property type="entry name" value="P-loop_NTPase"/>
</dbReference>
<dbReference type="InterPro" id="IPR042219">
    <property type="entry name" value="AAA_lid_11_sf"/>
</dbReference>
<dbReference type="GO" id="GO:0051959">
    <property type="term" value="F:dynein light intermediate chain binding"/>
    <property type="evidence" value="ECO:0007669"/>
    <property type="project" value="InterPro"/>
</dbReference>
<dbReference type="InterPro" id="IPR041658">
    <property type="entry name" value="AAA_lid_11"/>
</dbReference>
<dbReference type="EMBL" id="JAOPGA020000762">
    <property type="protein sequence ID" value="KAL0481410.1"/>
    <property type="molecule type" value="Genomic_DNA"/>
</dbReference>
<dbReference type="FunFam" id="3.10.490.20:FF:000001">
    <property type="entry name" value="dynein heavy chain 7, axonemal"/>
    <property type="match status" value="1"/>
</dbReference>
<dbReference type="Gene3D" id="1.10.8.720">
    <property type="entry name" value="Region D6 of dynein motor"/>
    <property type="match status" value="1"/>
</dbReference>
<feature type="domain" description="Dynein heavy chain AAA lid" evidence="2">
    <location>
        <begin position="132"/>
        <end position="271"/>
    </location>
</feature>
<dbReference type="Pfam" id="PF18199">
    <property type="entry name" value="Dynein_C"/>
    <property type="match status" value="1"/>
</dbReference>
<dbReference type="Gene3D" id="3.40.50.300">
    <property type="entry name" value="P-loop containing nucleotide triphosphate hydrolases"/>
    <property type="match status" value="1"/>
</dbReference>
<dbReference type="PANTHER" id="PTHR22878:SF70">
    <property type="entry name" value="DYNEIN HEAVY CHAIN 2, AXONEMAL"/>
    <property type="match status" value="1"/>
</dbReference>
<evidence type="ECO:0000313" key="4">
    <source>
        <dbReference type="EMBL" id="KAL0481410.1"/>
    </source>
</evidence>
<evidence type="ECO:0000259" key="3">
    <source>
        <dbReference type="Pfam" id="PF18199"/>
    </source>
</evidence>
<evidence type="ECO:0000313" key="5">
    <source>
        <dbReference type="Proteomes" id="UP001431209"/>
    </source>
</evidence>
<evidence type="ECO:0000259" key="2">
    <source>
        <dbReference type="Pfam" id="PF18198"/>
    </source>
</evidence>
<dbReference type="GO" id="GO:0045505">
    <property type="term" value="F:dynein intermediate chain binding"/>
    <property type="evidence" value="ECO:0007669"/>
    <property type="project" value="InterPro"/>
</dbReference>
<accession>A0AAW2YXB1</accession>
<dbReference type="AlphaFoldDB" id="A0AAW2YXB1"/>
<sequence>MENLKRFAELQQVPLEGQSLGKGQGPKAIEKIKKAIQGGTWVVLQNCHLAASFMPDLEKLVEDFSESRISPSFRLWLTSKSTHLFPVSILQRGIKITNEPPKGLKANLKKSWQNDYVNDASFFNGCKKPREFKKLLFGLCFFHAVVQERRKFGPLGWNIPYEFNESDLRISEQQLQMFLNDTPYIPFKALSYLTGECNYGGRVTDDHDRRTLMAILSDFYNEDILEDGHKFSSASPLYYAPSDGDHNSYLTYIDQLPMNQDPDVFGLHENANITKDLAEGVSLFEDFSLTQESGGTGGSGGRTMEQIVSDQARDILAKLPADFNIEEAQKRYPISLMESMNTVLVQELVRFNNLLQVVRTSLVNVQKGLKGEVVMSESLEKMAKSIFDGKIPKMWADKSYPSLKPLGGYVSDLLRRIEFLQKWLDHGPPTVFWISGFYFTQSFLTGTKQNFARRKKIEIDKVEFEFEVMREIPTAPPPIGVYVDGLYLEGARWDGQIGQLADQLPKRLYDKMPVIWFKPVKMEPNKQHENVDSFYLCPVYKTSERKGTLSTTGHSTNYIISIKLPTDQEEKYWIKRGTALFCQLD</sequence>
<dbReference type="Pfam" id="PF18198">
    <property type="entry name" value="AAA_lid_11"/>
    <property type="match status" value="1"/>
</dbReference>
<feature type="domain" description="Dynein heavy chain C-terminal" evidence="3">
    <location>
        <begin position="281"/>
        <end position="582"/>
    </location>
</feature>
<dbReference type="InterPro" id="IPR041228">
    <property type="entry name" value="Dynein_C"/>
</dbReference>
<protein>
    <submittedName>
        <fullName evidence="4">Uncharacterized protein</fullName>
    </submittedName>
</protein>
<dbReference type="GO" id="GO:0030286">
    <property type="term" value="C:dynein complex"/>
    <property type="evidence" value="ECO:0007669"/>
    <property type="project" value="InterPro"/>
</dbReference>
<dbReference type="FunFam" id="1.20.1270.280:FF:000001">
    <property type="entry name" value="dynein heavy chain 7, axonemal"/>
    <property type="match status" value="1"/>
</dbReference>
<dbReference type="InterPro" id="IPR026983">
    <property type="entry name" value="DHC"/>
</dbReference>
<gene>
    <name evidence="4" type="ORF">AKO1_012707</name>
</gene>
<dbReference type="InterPro" id="IPR004273">
    <property type="entry name" value="Dynein_heavy_D6_P-loop"/>
</dbReference>
<dbReference type="InterPro" id="IPR043160">
    <property type="entry name" value="Dynein_C_barrel"/>
</dbReference>
<comment type="caution">
    <text evidence="4">The sequence shown here is derived from an EMBL/GenBank/DDBJ whole genome shotgun (WGS) entry which is preliminary data.</text>
</comment>
<name>A0AAW2YXB1_9EUKA</name>
<dbReference type="Proteomes" id="UP001431209">
    <property type="component" value="Unassembled WGS sequence"/>
</dbReference>
<dbReference type="GO" id="GO:0007018">
    <property type="term" value="P:microtubule-based movement"/>
    <property type="evidence" value="ECO:0007669"/>
    <property type="project" value="InterPro"/>
</dbReference>
<reference evidence="4 5" key="1">
    <citation type="submission" date="2024-03" db="EMBL/GenBank/DDBJ databases">
        <title>The Acrasis kona genome and developmental transcriptomes reveal deep origins of eukaryotic multicellular pathways.</title>
        <authorList>
            <person name="Sheikh S."/>
            <person name="Fu C.-J."/>
            <person name="Brown M.W."/>
            <person name="Baldauf S.L."/>
        </authorList>
    </citation>
    <scope>NUCLEOTIDE SEQUENCE [LARGE SCALE GENOMIC DNA]</scope>
    <source>
        <strain evidence="4 5">ATCC MYA-3509</strain>
    </source>
</reference>
<feature type="domain" description="Dynein heavy chain region D6 P-loop" evidence="1">
    <location>
        <begin position="2"/>
        <end position="97"/>
    </location>
</feature>
<dbReference type="Gene3D" id="3.10.490.20">
    <property type="match status" value="1"/>
</dbReference>
<dbReference type="Pfam" id="PF03028">
    <property type="entry name" value="Dynein_heavy"/>
    <property type="match status" value="1"/>
</dbReference>
<organism evidence="4 5">
    <name type="scientific">Acrasis kona</name>
    <dbReference type="NCBI Taxonomy" id="1008807"/>
    <lineage>
        <taxon>Eukaryota</taxon>
        <taxon>Discoba</taxon>
        <taxon>Heterolobosea</taxon>
        <taxon>Tetramitia</taxon>
        <taxon>Eutetramitia</taxon>
        <taxon>Acrasidae</taxon>
        <taxon>Acrasis</taxon>
    </lineage>
</organism>
<dbReference type="PANTHER" id="PTHR22878">
    <property type="entry name" value="DYNEIN HEAVY CHAIN 6, AXONEMAL-LIKE-RELATED"/>
    <property type="match status" value="1"/>
</dbReference>